<sequence length="109" mass="12347">MRIAHLDKPKHATTHQKSGKQRQGERGKAENLEQIPHLDTPRSAFVHRRLSVTLLAAVYSTVSGDSFACKSIDKRLLADPTDRECLQKEPKILHILGGNPHIVQIYRLY</sequence>
<comment type="caution">
    <text evidence="1">The sequence shown here is derived from an EMBL/GenBank/DDBJ whole genome shotgun (WGS) entry which is preliminary data.</text>
</comment>
<name>A0ACB9GH49_CICIN</name>
<protein>
    <submittedName>
        <fullName evidence="1">Uncharacterized protein</fullName>
    </submittedName>
</protein>
<reference evidence="2" key="1">
    <citation type="journal article" date="2022" name="Mol. Ecol. Resour.">
        <title>The genomes of chicory, endive, great burdock and yacon provide insights into Asteraceae palaeo-polyploidization history and plant inulin production.</title>
        <authorList>
            <person name="Fan W."/>
            <person name="Wang S."/>
            <person name="Wang H."/>
            <person name="Wang A."/>
            <person name="Jiang F."/>
            <person name="Liu H."/>
            <person name="Zhao H."/>
            <person name="Xu D."/>
            <person name="Zhang Y."/>
        </authorList>
    </citation>
    <scope>NUCLEOTIDE SEQUENCE [LARGE SCALE GENOMIC DNA]</scope>
    <source>
        <strain evidence="2">cv. Punajuju</strain>
    </source>
</reference>
<gene>
    <name evidence="1" type="ORF">L2E82_12363</name>
</gene>
<dbReference type="Proteomes" id="UP001055811">
    <property type="component" value="Linkage Group LG02"/>
</dbReference>
<evidence type="ECO:0000313" key="1">
    <source>
        <dbReference type="EMBL" id="KAI3782321.1"/>
    </source>
</evidence>
<proteinExistence type="predicted"/>
<keyword evidence="2" id="KW-1185">Reference proteome</keyword>
<accession>A0ACB9GH49</accession>
<evidence type="ECO:0000313" key="2">
    <source>
        <dbReference type="Proteomes" id="UP001055811"/>
    </source>
</evidence>
<reference evidence="1 2" key="2">
    <citation type="journal article" date="2022" name="Mol. Ecol. Resour.">
        <title>The genomes of chicory, endive, great burdock and yacon provide insights into Asteraceae paleo-polyploidization history and plant inulin production.</title>
        <authorList>
            <person name="Fan W."/>
            <person name="Wang S."/>
            <person name="Wang H."/>
            <person name="Wang A."/>
            <person name="Jiang F."/>
            <person name="Liu H."/>
            <person name="Zhao H."/>
            <person name="Xu D."/>
            <person name="Zhang Y."/>
        </authorList>
    </citation>
    <scope>NUCLEOTIDE SEQUENCE [LARGE SCALE GENOMIC DNA]</scope>
    <source>
        <strain evidence="2">cv. Punajuju</strain>
        <tissue evidence="1">Leaves</tissue>
    </source>
</reference>
<dbReference type="EMBL" id="CM042010">
    <property type="protein sequence ID" value="KAI3782321.1"/>
    <property type="molecule type" value="Genomic_DNA"/>
</dbReference>
<organism evidence="1 2">
    <name type="scientific">Cichorium intybus</name>
    <name type="common">Chicory</name>
    <dbReference type="NCBI Taxonomy" id="13427"/>
    <lineage>
        <taxon>Eukaryota</taxon>
        <taxon>Viridiplantae</taxon>
        <taxon>Streptophyta</taxon>
        <taxon>Embryophyta</taxon>
        <taxon>Tracheophyta</taxon>
        <taxon>Spermatophyta</taxon>
        <taxon>Magnoliopsida</taxon>
        <taxon>eudicotyledons</taxon>
        <taxon>Gunneridae</taxon>
        <taxon>Pentapetalae</taxon>
        <taxon>asterids</taxon>
        <taxon>campanulids</taxon>
        <taxon>Asterales</taxon>
        <taxon>Asteraceae</taxon>
        <taxon>Cichorioideae</taxon>
        <taxon>Cichorieae</taxon>
        <taxon>Cichoriinae</taxon>
        <taxon>Cichorium</taxon>
    </lineage>
</organism>